<dbReference type="InterPro" id="IPR036388">
    <property type="entry name" value="WH-like_DNA-bd_sf"/>
</dbReference>
<comment type="caution">
    <text evidence="7">The sequence shown here is derived from an EMBL/GenBank/DDBJ whole genome shotgun (WGS) entry which is preliminary data.</text>
</comment>
<dbReference type="PANTHER" id="PTHR30514:SF1">
    <property type="entry name" value="HTH-TYPE TRANSCRIPTIONAL REGULATOR HEXR-RELATED"/>
    <property type="match status" value="1"/>
</dbReference>
<dbReference type="InterPro" id="IPR046348">
    <property type="entry name" value="SIS_dom_sf"/>
</dbReference>
<evidence type="ECO:0000256" key="3">
    <source>
        <dbReference type="ARBA" id="ARBA00023152"/>
    </source>
</evidence>
<evidence type="ECO:0000259" key="5">
    <source>
        <dbReference type="PROSITE" id="PS51071"/>
    </source>
</evidence>
<keyword evidence="2" id="KW-0238">DNA-binding</keyword>
<dbReference type="InterPro" id="IPR001347">
    <property type="entry name" value="SIS_dom"/>
</dbReference>
<dbReference type="SUPFAM" id="SSF53697">
    <property type="entry name" value="SIS domain"/>
    <property type="match status" value="1"/>
</dbReference>
<evidence type="ECO:0000313" key="7">
    <source>
        <dbReference type="EMBL" id="NRF66291.1"/>
    </source>
</evidence>
<keyword evidence="4" id="KW-0804">Transcription</keyword>
<gene>
    <name evidence="7" type="ORF">HLB44_04775</name>
</gene>
<dbReference type="PROSITE" id="PS51071">
    <property type="entry name" value="HTH_RPIR"/>
    <property type="match status" value="1"/>
</dbReference>
<keyword evidence="1" id="KW-0805">Transcription regulation</keyword>
<accession>A0ABX2EB00</accession>
<dbReference type="InterPro" id="IPR000281">
    <property type="entry name" value="HTH_RpiR"/>
</dbReference>
<dbReference type="Pfam" id="PF01380">
    <property type="entry name" value="SIS"/>
    <property type="match status" value="1"/>
</dbReference>
<dbReference type="PROSITE" id="PS51464">
    <property type="entry name" value="SIS"/>
    <property type="match status" value="1"/>
</dbReference>
<dbReference type="SUPFAM" id="SSF46689">
    <property type="entry name" value="Homeodomain-like"/>
    <property type="match status" value="1"/>
</dbReference>
<dbReference type="Gene3D" id="1.10.10.10">
    <property type="entry name" value="Winged helix-like DNA-binding domain superfamily/Winged helix DNA-binding domain"/>
    <property type="match status" value="1"/>
</dbReference>
<evidence type="ECO:0000259" key="6">
    <source>
        <dbReference type="PROSITE" id="PS51464"/>
    </source>
</evidence>
<evidence type="ECO:0000313" key="8">
    <source>
        <dbReference type="Proteomes" id="UP000737171"/>
    </source>
</evidence>
<feature type="domain" description="HTH rpiR-type" evidence="5">
    <location>
        <begin position="6"/>
        <end position="82"/>
    </location>
</feature>
<organism evidence="7 8">
    <name type="scientific">Pseudaquabacterium terrae</name>
    <dbReference type="NCBI Taxonomy" id="2732868"/>
    <lineage>
        <taxon>Bacteria</taxon>
        <taxon>Pseudomonadati</taxon>
        <taxon>Pseudomonadota</taxon>
        <taxon>Betaproteobacteria</taxon>
        <taxon>Burkholderiales</taxon>
        <taxon>Sphaerotilaceae</taxon>
        <taxon>Pseudaquabacterium</taxon>
    </lineage>
</organism>
<name>A0ABX2EB00_9BURK</name>
<dbReference type="InterPro" id="IPR035472">
    <property type="entry name" value="RpiR-like_SIS"/>
</dbReference>
<dbReference type="InterPro" id="IPR009057">
    <property type="entry name" value="Homeodomain-like_sf"/>
</dbReference>
<feature type="domain" description="SIS" evidence="6">
    <location>
        <begin position="126"/>
        <end position="266"/>
    </location>
</feature>
<evidence type="ECO:0000256" key="4">
    <source>
        <dbReference type="ARBA" id="ARBA00023163"/>
    </source>
</evidence>
<evidence type="ECO:0000256" key="2">
    <source>
        <dbReference type="ARBA" id="ARBA00023125"/>
    </source>
</evidence>
<proteinExistence type="predicted"/>
<keyword evidence="3" id="KW-0324">Glycolysis</keyword>
<reference evidence="7 8" key="1">
    <citation type="submission" date="2020-05" db="EMBL/GenBank/DDBJ databases">
        <title>Aquincola sp. isolate from soil.</title>
        <authorList>
            <person name="Han J."/>
            <person name="Kim D.-U."/>
        </authorList>
    </citation>
    <scope>NUCLEOTIDE SEQUENCE [LARGE SCALE GENOMIC DNA]</scope>
    <source>
        <strain evidence="7 8">S2</strain>
    </source>
</reference>
<dbReference type="EMBL" id="JABRWJ010000001">
    <property type="protein sequence ID" value="NRF66291.1"/>
    <property type="molecule type" value="Genomic_DNA"/>
</dbReference>
<dbReference type="Pfam" id="PF01418">
    <property type="entry name" value="HTH_6"/>
    <property type="match status" value="1"/>
</dbReference>
<dbReference type="CDD" id="cd05013">
    <property type="entry name" value="SIS_RpiR"/>
    <property type="match status" value="1"/>
</dbReference>
<dbReference type="Proteomes" id="UP000737171">
    <property type="component" value="Unassembled WGS sequence"/>
</dbReference>
<dbReference type="RefSeq" id="WP_173121090.1">
    <property type="nucleotide sequence ID" value="NZ_JABRWJ010000001.1"/>
</dbReference>
<dbReference type="PANTHER" id="PTHR30514">
    <property type="entry name" value="GLUCOKINASE"/>
    <property type="match status" value="1"/>
</dbReference>
<keyword evidence="8" id="KW-1185">Reference proteome</keyword>
<protein>
    <submittedName>
        <fullName evidence="7">MurR/RpiR family transcriptional regulator</fullName>
    </submittedName>
</protein>
<evidence type="ECO:0000256" key="1">
    <source>
        <dbReference type="ARBA" id="ARBA00023015"/>
    </source>
</evidence>
<dbReference type="Gene3D" id="3.40.50.10490">
    <property type="entry name" value="Glucose-6-phosphate isomerase like protein, domain 1"/>
    <property type="match status" value="1"/>
</dbReference>
<dbReference type="InterPro" id="IPR047640">
    <property type="entry name" value="RpiR-like"/>
</dbReference>
<sequence length="298" mass="31651">MTSVLQRITELLAEGAEPLSAARREVLALIRSDPERALNESFEALAERSGSSVPTIMRTARDLGFAGLREFKLALAQELAVSGSPLHRRVQLDDSTEQVVSKVIKSAAAAVNGVQAQLSTDALEAAAAAIVRASRIDCWCVGATSSFMASDMQARLFRMGLVANAYLDQHLQLVSAATLDSGSVAFAISHVGGMPSLMEAVAVARAQKATVIALTQAGTPLAKQADIVLGIRVPEDPVMHVGTEAYLAHLTVIEVLTVLIAQRLGDKAVRRLAGVRQVLATHGLDTRHHPQLNWGEAE</sequence>